<gene>
    <name evidence="2" type="ORF">QO005_001902</name>
</gene>
<dbReference type="Pfam" id="PF00128">
    <property type="entry name" value="Alpha-amylase"/>
    <property type="match status" value="1"/>
</dbReference>
<dbReference type="InterPro" id="IPR012767">
    <property type="entry name" value="Trehalose_TreY"/>
</dbReference>
<dbReference type="PANTHER" id="PTHR10357">
    <property type="entry name" value="ALPHA-AMYLASE FAMILY MEMBER"/>
    <property type="match status" value="1"/>
</dbReference>
<dbReference type="RefSeq" id="WP_307157763.1">
    <property type="nucleotide sequence ID" value="NZ_JAUSWH010000005.1"/>
</dbReference>
<evidence type="ECO:0000259" key="1">
    <source>
        <dbReference type="SMART" id="SM00642"/>
    </source>
</evidence>
<dbReference type="InterPro" id="IPR006047">
    <property type="entry name" value="GH13_cat_dom"/>
</dbReference>
<dbReference type="Gene3D" id="1.10.150.200">
    <property type="entry name" value="Maltooligosyl trehalose synthase, domain 3"/>
    <property type="match status" value="1"/>
</dbReference>
<protein>
    <submittedName>
        <fullName evidence="2">(1-&gt;4)-alpha-D-glucan 1-alpha-D-glucosylmutase</fullName>
        <ecNumber evidence="2">5.4.99.15</ecNumber>
    </submittedName>
</protein>
<comment type="caution">
    <text evidence="2">The sequence shown here is derived from an EMBL/GenBank/DDBJ whole genome shotgun (WGS) entry which is preliminary data.</text>
</comment>
<dbReference type="SUPFAM" id="SSF51445">
    <property type="entry name" value="(Trans)glycosidases"/>
    <property type="match status" value="1"/>
</dbReference>
<dbReference type="PANTHER" id="PTHR10357:SF216">
    <property type="entry name" value="MALTOOLIGOSYL TREHALOSE SYNTHASE-RELATED"/>
    <property type="match status" value="1"/>
</dbReference>
<organism evidence="2 3">
    <name type="scientific">Rhizobium paknamense</name>
    <dbReference type="NCBI Taxonomy" id="1206817"/>
    <lineage>
        <taxon>Bacteria</taxon>
        <taxon>Pseudomonadati</taxon>
        <taxon>Pseudomonadota</taxon>
        <taxon>Alphaproteobacteria</taxon>
        <taxon>Hyphomicrobiales</taxon>
        <taxon>Rhizobiaceae</taxon>
        <taxon>Rhizobium/Agrobacterium group</taxon>
        <taxon>Rhizobium</taxon>
    </lineage>
</organism>
<dbReference type="CDD" id="cd11336">
    <property type="entry name" value="AmyAc_MTSase"/>
    <property type="match status" value="1"/>
</dbReference>
<dbReference type="InterPro" id="IPR013797">
    <property type="entry name" value="Maltooligo_trehalose_synth_4"/>
</dbReference>
<proteinExistence type="predicted"/>
<dbReference type="SMART" id="SM00642">
    <property type="entry name" value="Aamy"/>
    <property type="match status" value="1"/>
</dbReference>
<dbReference type="NCBIfam" id="TIGR02401">
    <property type="entry name" value="trehalose_TreY"/>
    <property type="match status" value="1"/>
</dbReference>
<name>A0ABU0IBG5_9HYPH</name>
<dbReference type="Gene3D" id="3.30.1590.10">
    <property type="entry name" value="Maltooligosyl trehalose synthase, domain 2"/>
    <property type="match status" value="2"/>
</dbReference>
<evidence type="ECO:0000313" key="3">
    <source>
        <dbReference type="Proteomes" id="UP001235269"/>
    </source>
</evidence>
<dbReference type="InterPro" id="IPR017853">
    <property type="entry name" value="GH"/>
</dbReference>
<reference evidence="2 3" key="1">
    <citation type="submission" date="2023-07" db="EMBL/GenBank/DDBJ databases">
        <title>Genomic Encyclopedia of Type Strains, Phase IV (KMG-IV): sequencing the most valuable type-strain genomes for metagenomic binning, comparative biology and taxonomic classification.</title>
        <authorList>
            <person name="Goeker M."/>
        </authorList>
    </citation>
    <scope>NUCLEOTIDE SEQUENCE [LARGE SCALE GENOMIC DNA]</scope>
    <source>
        <strain evidence="2 3">DSM 100301</strain>
    </source>
</reference>
<keyword evidence="2" id="KW-0413">Isomerase</keyword>
<dbReference type="Proteomes" id="UP001235269">
    <property type="component" value="Unassembled WGS sequence"/>
</dbReference>
<dbReference type="EC" id="5.4.99.15" evidence="2"/>
<evidence type="ECO:0000313" key="2">
    <source>
        <dbReference type="EMBL" id="MDQ0455562.1"/>
    </source>
</evidence>
<dbReference type="Gene3D" id="1.10.10.470">
    <property type="entry name" value="Maltooligosyl trehalose synthase, domain 4"/>
    <property type="match status" value="1"/>
</dbReference>
<accession>A0ABU0IBG5</accession>
<keyword evidence="3" id="KW-1185">Reference proteome</keyword>
<dbReference type="Gene3D" id="3.20.20.80">
    <property type="entry name" value="Glycosidases"/>
    <property type="match status" value="3"/>
</dbReference>
<dbReference type="GO" id="GO:0047470">
    <property type="term" value="F:(1,4)-alpha-D-glucan 1-alpha-D-glucosylmutase activity"/>
    <property type="evidence" value="ECO:0007669"/>
    <property type="project" value="UniProtKB-EC"/>
</dbReference>
<dbReference type="EMBL" id="JAUSWH010000005">
    <property type="protein sequence ID" value="MDQ0455562.1"/>
    <property type="molecule type" value="Genomic_DNA"/>
</dbReference>
<sequence length="881" mass="97424">MAPSTLPRATYRLQFRNGMTFHEAERLIPHLQALGISHLYASPVFTATDGSGHGYDVTDFNEIDPSLGGIAGFRRLAEALRAAGLGLVLDIVPNHMASSLSNNWWFSIIEWGTQSPFADYFDVDWSEPLTLPFLGTSFDSLAASGEVTVVFDRSRRRLGFQVYELFYPLTPASWAFVLEGCDLSLARDLRDCAAAGSPDLWEEAREALSVSSEDQKALDTVLAAKGKQPGFLTALHEMQPYRLVDWRQAKDHLTYRRFFEVAELVGLRVEDEKVFAHSHRLVLDLVRDGLVQGLRVDHIDGLADPTGYLHRLREAVGPDVYLLVEKILEKDERLPPNWPVEGTTGYEFISSMADALVPEDGLARLQAAYQGMSGDSRPYRTQLEAAKSQMLTVNFAGEVRFLAAIAANCNAEDCASPSPEDLEAAIRALVLELPVYRTYADEKGLTVEDQALLAQTAERARQASPPALIPAIDYLCGLMQGPLPVKNAAMLRRFRARFQQLGGPIMAKSLEDTLFYRLNVLLGLNEVGGDPSHVGGLEVFHATMKERRRFAPFALLATSTHDTKRGEDARARLYALAEAPEMWIAGVERWREINKGRLQHLPDGVAPEPEMEWMLYQALLGVWPLKGPDAPDFPGELPKRFSQYLTKALREAKLRTNWGAENQAYEQAVQAYAACFFDRGNQAFIADFHSTSLPFIRAGLLNSLSQTLVKLTAPGVPDIYQGSEHSDFSLVDPDNRRVVDFRLPPSGAPKRDIAGFEDYKAWLIATCLHLRAEAPQSLFTEGDYEPVSVEGPAAQHLIAFMRESGGAIAITLAPRSVLKLLTGEELLLDQTILAESRLRLPSRIASCAFRDILSGERVSGQDIALGKLLQAHPLSLLVSGV</sequence>
<feature type="domain" description="Glycosyl hydrolase family 13 catalytic" evidence="1">
    <location>
        <begin position="4"/>
        <end position="461"/>
    </location>
</feature>